<feature type="domain" description="HTH cro/C1-type" evidence="2">
    <location>
        <begin position="10"/>
        <end position="64"/>
    </location>
</feature>
<dbReference type="GO" id="GO:0003677">
    <property type="term" value="F:DNA binding"/>
    <property type="evidence" value="ECO:0007669"/>
    <property type="project" value="UniProtKB-KW"/>
</dbReference>
<dbReference type="EMBL" id="MEHA01000011">
    <property type="protein sequence ID" value="ODR50323.1"/>
    <property type="molecule type" value="Genomic_DNA"/>
</dbReference>
<accession>A0A1E3UGD7</accession>
<evidence type="ECO:0000313" key="3">
    <source>
        <dbReference type="EMBL" id="ODR50323.1"/>
    </source>
</evidence>
<dbReference type="PROSITE" id="PS50943">
    <property type="entry name" value="HTH_CROC1"/>
    <property type="match status" value="1"/>
</dbReference>
<dbReference type="CDD" id="cd00093">
    <property type="entry name" value="HTH_XRE"/>
    <property type="match status" value="1"/>
</dbReference>
<dbReference type="RefSeq" id="WP_069431699.1">
    <property type="nucleotide sequence ID" value="NZ_MEHA01000011.1"/>
</dbReference>
<gene>
    <name evidence="3" type="ORF">BEI59_15805</name>
</gene>
<evidence type="ECO:0000313" key="4">
    <source>
        <dbReference type="Proteomes" id="UP000094271"/>
    </source>
</evidence>
<name>A0A1E3UGD7_9FIRM</name>
<organism evidence="3 4">
    <name type="scientific">Eisenbergiella tayi</name>
    <dbReference type="NCBI Taxonomy" id="1432052"/>
    <lineage>
        <taxon>Bacteria</taxon>
        <taxon>Bacillati</taxon>
        <taxon>Bacillota</taxon>
        <taxon>Clostridia</taxon>
        <taxon>Lachnospirales</taxon>
        <taxon>Lachnospiraceae</taxon>
        <taxon>Eisenbergiella</taxon>
    </lineage>
</organism>
<protein>
    <recommendedName>
        <fullName evidence="2">HTH cro/C1-type domain-containing protein</fullName>
    </recommendedName>
</protein>
<dbReference type="SUPFAM" id="SSF47413">
    <property type="entry name" value="lambda repressor-like DNA-binding domains"/>
    <property type="match status" value="1"/>
</dbReference>
<evidence type="ECO:0000259" key="2">
    <source>
        <dbReference type="PROSITE" id="PS50943"/>
    </source>
</evidence>
<dbReference type="OrthoDB" id="1954354at2"/>
<dbReference type="SMART" id="SM00530">
    <property type="entry name" value="HTH_XRE"/>
    <property type="match status" value="1"/>
</dbReference>
<dbReference type="Gene3D" id="1.10.260.40">
    <property type="entry name" value="lambda repressor-like DNA-binding domains"/>
    <property type="match status" value="1"/>
</dbReference>
<evidence type="ECO:0000256" key="1">
    <source>
        <dbReference type="ARBA" id="ARBA00023125"/>
    </source>
</evidence>
<comment type="caution">
    <text evidence="3">The sequence shown here is derived from an EMBL/GenBank/DDBJ whole genome shotgun (WGS) entry which is preliminary data.</text>
</comment>
<reference evidence="3 4" key="1">
    <citation type="submission" date="2016-08" db="EMBL/GenBank/DDBJ databases">
        <authorList>
            <person name="Seilhamer J.J."/>
        </authorList>
    </citation>
    <scope>NUCLEOTIDE SEQUENCE [LARGE SCALE GENOMIC DNA]</scope>
    <source>
        <strain evidence="3 4">NML150140-1</strain>
    </source>
</reference>
<proteinExistence type="predicted"/>
<sequence>MNNMEIGNRIKSLRKKLGITQMDIMKQTGISSGNLSSIENGNVLPSATALVALSEILGCSVDYILKGNSSNIENSIFSNNKETLLLNEFRKLTEKDQDEILGLISLKINLNKVGDENSEKLSPSVTAVSDTKFA</sequence>
<dbReference type="PANTHER" id="PTHR46558">
    <property type="entry name" value="TRACRIPTIONAL REGULATORY PROTEIN-RELATED-RELATED"/>
    <property type="match status" value="1"/>
</dbReference>
<dbReference type="Proteomes" id="UP000094271">
    <property type="component" value="Unassembled WGS sequence"/>
</dbReference>
<dbReference type="AlphaFoldDB" id="A0A1E3UGD7"/>
<dbReference type="PANTHER" id="PTHR46558:SF11">
    <property type="entry name" value="HTH-TYPE TRANSCRIPTIONAL REGULATOR XRE"/>
    <property type="match status" value="1"/>
</dbReference>
<dbReference type="Pfam" id="PF12844">
    <property type="entry name" value="HTH_19"/>
    <property type="match status" value="1"/>
</dbReference>
<dbReference type="InterPro" id="IPR010982">
    <property type="entry name" value="Lambda_DNA-bd_dom_sf"/>
</dbReference>
<dbReference type="InterPro" id="IPR001387">
    <property type="entry name" value="Cro/C1-type_HTH"/>
</dbReference>
<keyword evidence="1" id="KW-0238">DNA-binding</keyword>